<reference evidence="3 4" key="1">
    <citation type="submission" date="2020-08" db="EMBL/GenBank/DDBJ databases">
        <title>Genomic Encyclopedia of Type Strains, Phase IV (KMG-IV): sequencing the most valuable type-strain genomes for metagenomic binning, comparative biology and taxonomic classification.</title>
        <authorList>
            <person name="Goeker M."/>
        </authorList>
    </citation>
    <scope>NUCLEOTIDE SEQUENCE [LARGE SCALE GENOMIC DNA]</scope>
    <source>
        <strain evidence="3 4">DSM 22368</strain>
    </source>
</reference>
<dbReference type="GO" id="GO:0005829">
    <property type="term" value="C:cytosol"/>
    <property type="evidence" value="ECO:0007669"/>
    <property type="project" value="TreeGrafter"/>
</dbReference>
<dbReference type="RefSeq" id="WP_166843660.1">
    <property type="nucleotide sequence ID" value="NZ_JAAONY010000003.1"/>
</dbReference>
<dbReference type="PROSITE" id="PS51192">
    <property type="entry name" value="HELICASE_ATP_BIND_1"/>
    <property type="match status" value="1"/>
</dbReference>
<proteinExistence type="predicted"/>
<keyword evidence="4" id="KW-1185">Reference proteome</keyword>
<evidence type="ECO:0000259" key="1">
    <source>
        <dbReference type="PROSITE" id="PS51192"/>
    </source>
</evidence>
<dbReference type="GO" id="GO:0003677">
    <property type="term" value="F:DNA binding"/>
    <property type="evidence" value="ECO:0007669"/>
    <property type="project" value="InterPro"/>
</dbReference>
<dbReference type="InParanoid" id="A0A7X0JWS2"/>
<dbReference type="InterPro" id="IPR027417">
    <property type="entry name" value="P-loop_NTPase"/>
</dbReference>
<dbReference type="Gene3D" id="3.40.50.300">
    <property type="entry name" value="P-loop containing nucleotide triphosphate hydrolases"/>
    <property type="match status" value="2"/>
</dbReference>
<organism evidence="3 4">
    <name type="scientific">Pseudoteredinibacter isoporae</name>
    <dbReference type="NCBI Taxonomy" id="570281"/>
    <lineage>
        <taxon>Bacteria</taxon>
        <taxon>Pseudomonadati</taxon>
        <taxon>Pseudomonadota</taxon>
        <taxon>Gammaproteobacteria</taxon>
        <taxon>Cellvibrionales</taxon>
        <taxon>Cellvibrionaceae</taxon>
        <taxon>Pseudoteredinibacter</taxon>
    </lineage>
</organism>
<dbReference type="Pfam" id="PF00271">
    <property type="entry name" value="Helicase_C"/>
    <property type="match status" value="1"/>
</dbReference>
<comment type="caution">
    <text evidence="3">The sequence shown here is derived from an EMBL/GenBank/DDBJ whole genome shotgun (WGS) entry which is preliminary data.</text>
</comment>
<dbReference type="FunFam" id="3.40.50.300:FF:000794">
    <property type="entry name" value="ATP-dependent RNA helicase"/>
    <property type="match status" value="1"/>
</dbReference>
<name>A0A7X0JWS2_9GAMM</name>
<dbReference type="InterPro" id="IPR001650">
    <property type="entry name" value="Helicase_C-like"/>
</dbReference>
<dbReference type="SUPFAM" id="SSF52540">
    <property type="entry name" value="P-loop containing nucleoside triphosphate hydrolases"/>
    <property type="match status" value="1"/>
</dbReference>
<feature type="domain" description="Helicase C-terminal" evidence="2">
    <location>
        <begin position="245"/>
        <end position="384"/>
    </location>
</feature>
<dbReference type="Proteomes" id="UP000528457">
    <property type="component" value="Unassembled WGS sequence"/>
</dbReference>
<dbReference type="PANTHER" id="PTHR47396:SF1">
    <property type="entry name" value="ATP-DEPENDENT HELICASE IRC3-RELATED"/>
    <property type="match status" value="1"/>
</dbReference>
<dbReference type="AlphaFoldDB" id="A0A7X0JWS2"/>
<feature type="domain" description="Helicase ATP-binding" evidence="1">
    <location>
        <begin position="21"/>
        <end position="174"/>
    </location>
</feature>
<dbReference type="FunCoup" id="A0A7X0JWS2">
    <property type="interactions" value="65"/>
</dbReference>
<evidence type="ECO:0000313" key="3">
    <source>
        <dbReference type="EMBL" id="MBB6523244.1"/>
    </source>
</evidence>
<dbReference type="CDD" id="cd17926">
    <property type="entry name" value="DEXHc_RE"/>
    <property type="match status" value="1"/>
</dbReference>
<dbReference type="SMART" id="SM00490">
    <property type="entry name" value="HELICc"/>
    <property type="match status" value="1"/>
</dbReference>
<dbReference type="EMBL" id="JACHHT010000003">
    <property type="protein sequence ID" value="MBB6523244.1"/>
    <property type="molecule type" value="Genomic_DNA"/>
</dbReference>
<dbReference type="InterPro" id="IPR014001">
    <property type="entry name" value="Helicase_ATP-bd"/>
</dbReference>
<evidence type="ECO:0000259" key="2">
    <source>
        <dbReference type="PROSITE" id="PS51194"/>
    </source>
</evidence>
<evidence type="ECO:0000313" key="4">
    <source>
        <dbReference type="Proteomes" id="UP000528457"/>
    </source>
</evidence>
<dbReference type="PANTHER" id="PTHR47396">
    <property type="entry name" value="TYPE I RESTRICTION ENZYME ECOKI R PROTEIN"/>
    <property type="match status" value="1"/>
</dbReference>
<gene>
    <name evidence="3" type="ORF">HNR48_003546</name>
</gene>
<sequence>MSDKHWQLRPYQQEAVDATVKHFRQSNDAAVIVLPTGAGKSLVIAELARLARRKILVLAHVKELVEQNAGKFRATGSEASIFSAGLQEKQTESQIVFGSVQSVARNLDQFQQEYSLLIIDECHRLALDEDSQYQQVIDTLKRHNANLKVLGLTATPYRLDTGWIYQHHLPENRWRSDESTAFRYCIYELPLRHMIQENYLSPAELLDAPVALYDFEQLRPKQSGLFSSSDLNQVLQKSKRATARIIEQVLSLSEERQGIMIFAATVEHAREIMNYLPGDRSAMVIGDMKQSARDSVIKAFKHREIKYLVNVAVLTTGFDAPHVDTIVLLRPTESVSLYQQIIGRGLRLSPGKENCLVLDYAGNQHQLFKLEIGQAKPDSDSDIVEVACPACGFNNHFWGKLDNEGLLIEHYGRRCQGLLDPTQDSTETQLAVTSDSEANRPHKQRCDFRFRFKECPHCGQENDIAARKCSGCEQQLVDPDEKLKQALSLRDHIVLRCSGLSLDETVKEGKSRLEVRYHDEDGAELKEYYYFENSKQRYACWHYFLKPHRCLHDQFPKAAIDNINAQYIIDRQAQLRAPDFVIARQEKRFSRIIEKLFDYEGRYRRANEM</sequence>
<dbReference type="GO" id="GO:0016787">
    <property type="term" value="F:hydrolase activity"/>
    <property type="evidence" value="ECO:0007669"/>
    <property type="project" value="InterPro"/>
</dbReference>
<dbReference type="InterPro" id="IPR006935">
    <property type="entry name" value="Helicase/UvrB_N"/>
</dbReference>
<protein>
    <submittedName>
        <fullName evidence="3">DNA repair protein RadD</fullName>
    </submittedName>
</protein>
<dbReference type="PROSITE" id="PS51194">
    <property type="entry name" value="HELICASE_CTER"/>
    <property type="match status" value="1"/>
</dbReference>
<dbReference type="CDD" id="cd18799">
    <property type="entry name" value="SF2_C_EcoAI-like"/>
    <property type="match status" value="1"/>
</dbReference>
<dbReference type="SMART" id="SM00487">
    <property type="entry name" value="DEXDc"/>
    <property type="match status" value="1"/>
</dbReference>
<accession>A0A7X0JWS2</accession>
<dbReference type="Pfam" id="PF04851">
    <property type="entry name" value="ResIII"/>
    <property type="match status" value="1"/>
</dbReference>
<dbReference type="GO" id="GO:0005524">
    <property type="term" value="F:ATP binding"/>
    <property type="evidence" value="ECO:0007669"/>
    <property type="project" value="InterPro"/>
</dbReference>
<dbReference type="InterPro" id="IPR050742">
    <property type="entry name" value="Helicase_Restrict-Modif_Enz"/>
</dbReference>